<keyword evidence="3" id="KW-1185">Reference proteome</keyword>
<dbReference type="InterPro" id="IPR029058">
    <property type="entry name" value="AB_hydrolase_fold"/>
</dbReference>
<dbReference type="Gene3D" id="3.40.50.1820">
    <property type="entry name" value="alpha/beta hydrolase"/>
    <property type="match status" value="1"/>
</dbReference>
<dbReference type="Pfam" id="PF12697">
    <property type="entry name" value="Abhydrolase_6"/>
    <property type="match status" value="1"/>
</dbReference>
<comment type="caution">
    <text evidence="2">The sequence shown here is derived from an EMBL/GenBank/DDBJ whole genome shotgun (WGS) entry which is preliminary data.</text>
</comment>
<sequence length="262" mass="28614">MPSVSNERRYMTQPVMLIHGYNDTAAIWQPLISVLNAACQNGAPTAAHLCVHSVQLAKTPSRASADSATLLEQFCEQVEQAIRGVQTPGSYPWILVGHSMGGAIAELITERAKVNIGELILLTPAPLAGVPLDEATMSRFQSGFLEPNLQRARAVRAAMSVNLSEADIDLLVNASAQLEPELLYQQLTAWTGGHPAGRSPSTIACDVTVVTTEDRFFTQEMLKHMAKRFVNGRTVHIPQAGHWVHREQPEAVAQLIQDARRH</sequence>
<dbReference type="Proteomes" id="UP001549320">
    <property type="component" value="Unassembled WGS sequence"/>
</dbReference>
<protein>
    <submittedName>
        <fullName evidence="2">Pimeloyl-ACP methyl ester carboxylesterase</fullName>
    </submittedName>
</protein>
<name>A0ABV2QCX8_9BURK</name>
<reference evidence="2 3" key="1">
    <citation type="submission" date="2024-06" db="EMBL/GenBank/DDBJ databases">
        <title>Sorghum-associated microbial communities from plants grown in Nebraska, USA.</title>
        <authorList>
            <person name="Schachtman D."/>
        </authorList>
    </citation>
    <scope>NUCLEOTIDE SEQUENCE [LARGE SCALE GENOMIC DNA]</scope>
    <source>
        <strain evidence="2 3">2709</strain>
    </source>
</reference>
<evidence type="ECO:0000313" key="2">
    <source>
        <dbReference type="EMBL" id="MET4578890.1"/>
    </source>
</evidence>
<proteinExistence type="predicted"/>
<dbReference type="PANTHER" id="PTHR43194">
    <property type="entry name" value="HYDROLASE ALPHA/BETA FOLD FAMILY"/>
    <property type="match status" value="1"/>
</dbReference>
<feature type="domain" description="AB hydrolase-1" evidence="1">
    <location>
        <begin position="16"/>
        <end position="254"/>
    </location>
</feature>
<organism evidence="2 3">
    <name type="scientific">Ottowia thiooxydans</name>
    <dbReference type="NCBI Taxonomy" id="219182"/>
    <lineage>
        <taxon>Bacteria</taxon>
        <taxon>Pseudomonadati</taxon>
        <taxon>Pseudomonadota</taxon>
        <taxon>Betaproteobacteria</taxon>
        <taxon>Burkholderiales</taxon>
        <taxon>Comamonadaceae</taxon>
        <taxon>Ottowia</taxon>
    </lineage>
</organism>
<dbReference type="InterPro" id="IPR050228">
    <property type="entry name" value="Carboxylesterase_BioH"/>
</dbReference>
<gene>
    <name evidence="2" type="ORF">ABIE13_004013</name>
</gene>
<dbReference type="PANTHER" id="PTHR43194:SF2">
    <property type="entry name" value="PEROXISOMAL MEMBRANE PROTEIN LPX1"/>
    <property type="match status" value="1"/>
</dbReference>
<accession>A0ABV2QCX8</accession>
<dbReference type="InterPro" id="IPR000073">
    <property type="entry name" value="AB_hydrolase_1"/>
</dbReference>
<evidence type="ECO:0000313" key="3">
    <source>
        <dbReference type="Proteomes" id="UP001549320"/>
    </source>
</evidence>
<evidence type="ECO:0000259" key="1">
    <source>
        <dbReference type="Pfam" id="PF12697"/>
    </source>
</evidence>
<dbReference type="SUPFAM" id="SSF53474">
    <property type="entry name" value="alpha/beta-Hydrolases"/>
    <property type="match status" value="1"/>
</dbReference>
<dbReference type="EMBL" id="JBEPSH010000008">
    <property type="protein sequence ID" value="MET4578890.1"/>
    <property type="molecule type" value="Genomic_DNA"/>
</dbReference>